<accession>A0ABS2TMU0</accession>
<keyword evidence="1" id="KW-0732">Signal</keyword>
<evidence type="ECO:0000256" key="1">
    <source>
        <dbReference type="SAM" id="SignalP"/>
    </source>
</evidence>
<name>A0ABS2TMU0_9ACTN</name>
<feature type="signal peptide" evidence="1">
    <location>
        <begin position="1"/>
        <end position="28"/>
    </location>
</feature>
<dbReference type="Proteomes" id="UP000749040">
    <property type="component" value="Unassembled WGS sequence"/>
</dbReference>
<comment type="caution">
    <text evidence="2">The sequence shown here is derived from an EMBL/GenBank/DDBJ whole genome shotgun (WGS) entry which is preliminary data.</text>
</comment>
<sequence>MNLRKIIVAAVGAAGLLTGAVCGGVAVADPSGAPTYRQLAGVGSDTTQGVMNGLSNVVTINGTKVLGSYDAVGSANITTKDPATTPGCTIARPNGSGAGRTALSTSLAANNGCLDFSRSSSLNLAAAQPGLTYVPFAVDAVTYAITPTSAVPRKLGLADLKAIYHCDPNYVGTGPNYSLTVYLPQAGSGTRSFWESTVGISDADVVAGVYPCIKDHTKDGAIVEEHDGRVLDDNSIAPFSIAQYIAQSSQTIADLRGRAILGTIDGLSPTALNSNFGVKRDVYNVIPTSKIATAPWSTVFVGKSSLICQQTDVINTYGFAANPNCGDTSQQTP</sequence>
<proteinExistence type="predicted"/>
<dbReference type="SUPFAM" id="SSF53850">
    <property type="entry name" value="Periplasmic binding protein-like II"/>
    <property type="match status" value="1"/>
</dbReference>
<dbReference type="RefSeq" id="WP_205355645.1">
    <property type="nucleotide sequence ID" value="NZ_JADKYB010000002.1"/>
</dbReference>
<gene>
    <name evidence="2" type="ORF">ITX44_04405</name>
</gene>
<organism evidence="2 3">
    <name type="scientific">Actinacidiphila acididurans</name>
    <dbReference type="NCBI Taxonomy" id="2784346"/>
    <lineage>
        <taxon>Bacteria</taxon>
        <taxon>Bacillati</taxon>
        <taxon>Actinomycetota</taxon>
        <taxon>Actinomycetes</taxon>
        <taxon>Kitasatosporales</taxon>
        <taxon>Streptomycetaceae</taxon>
        <taxon>Actinacidiphila</taxon>
    </lineage>
</organism>
<feature type="chain" id="PRO_5045919387" description="PBP superfamily domain protein" evidence="1">
    <location>
        <begin position="29"/>
        <end position="333"/>
    </location>
</feature>
<dbReference type="EMBL" id="JADKYB010000002">
    <property type="protein sequence ID" value="MBM9503786.1"/>
    <property type="molecule type" value="Genomic_DNA"/>
</dbReference>
<evidence type="ECO:0000313" key="2">
    <source>
        <dbReference type="EMBL" id="MBM9503786.1"/>
    </source>
</evidence>
<protein>
    <recommendedName>
        <fullName evidence="4">PBP superfamily domain protein</fullName>
    </recommendedName>
</protein>
<keyword evidence="3" id="KW-1185">Reference proteome</keyword>
<evidence type="ECO:0008006" key="4">
    <source>
        <dbReference type="Google" id="ProtNLM"/>
    </source>
</evidence>
<evidence type="ECO:0000313" key="3">
    <source>
        <dbReference type="Proteomes" id="UP000749040"/>
    </source>
</evidence>
<reference evidence="2 3" key="1">
    <citation type="submission" date="2021-01" db="EMBL/GenBank/DDBJ databases">
        <title>Streptomyces acididurans sp. nov., isolated from a peat swamp forest soil.</title>
        <authorList>
            <person name="Chantavorakit T."/>
            <person name="Duangmal K."/>
        </authorList>
    </citation>
    <scope>NUCLEOTIDE SEQUENCE [LARGE SCALE GENOMIC DNA]</scope>
    <source>
        <strain evidence="2 3">KK5PA1</strain>
    </source>
</reference>